<name>A0A2V3IL99_9FLOR</name>
<gene>
    <name evidence="1" type="ORF">BWQ96_08362</name>
</gene>
<keyword evidence="2" id="KW-1185">Reference proteome</keyword>
<proteinExistence type="predicted"/>
<evidence type="ECO:0000313" key="2">
    <source>
        <dbReference type="Proteomes" id="UP000247409"/>
    </source>
</evidence>
<dbReference type="Proteomes" id="UP000247409">
    <property type="component" value="Unassembled WGS sequence"/>
</dbReference>
<reference evidence="1 2" key="1">
    <citation type="journal article" date="2018" name="Mol. Biol. Evol.">
        <title>Analysis of the draft genome of the red seaweed Gracilariopsis chorda provides insights into genome size evolution in Rhodophyta.</title>
        <authorList>
            <person name="Lee J."/>
            <person name="Yang E.C."/>
            <person name="Graf L."/>
            <person name="Yang J.H."/>
            <person name="Qiu H."/>
            <person name="Zel Zion U."/>
            <person name="Chan C.X."/>
            <person name="Stephens T.G."/>
            <person name="Weber A.P.M."/>
            <person name="Boo G.H."/>
            <person name="Boo S.M."/>
            <person name="Kim K.M."/>
            <person name="Shin Y."/>
            <person name="Jung M."/>
            <person name="Lee S.J."/>
            <person name="Yim H.S."/>
            <person name="Lee J.H."/>
            <person name="Bhattacharya D."/>
            <person name="Yoon H.S."/>
        </authorList>
    </citation>
    <scope>NUCLEOTIDE SEQUENCE [LARGE SCALE GENOMIC DNA]</scope>
    <source>
        <strain evidence="1 2">SKKU-2015</strain>
        <tissue evidence="1">Whole body</tissue>
    </source>
</reference>
<organism evidence="1 2">
    <name type="scientific">Gracilariopsis chorda</name>
    <dbReference type="NCBI Taxonomy" id="448386"/>
    <lineage>
        <taxon>Eukaryota</taxon>
        <taxon>Rhodophyta</taxon>
        <taxon>Florideophyceae</taxon>
        <taxon>Rhodymeniophycidae</taxon>
        <taxon>Gracilariales</taxon>
        <taxon>Gracilariaceae</taxon>
        <taxon>Gracilariopsis</taxon>
    </lineage>
</organism>
<evidence type="ECO:0000313" key="1">
    <source>
        <dbReference type="EMBL" id="PXF41910.1"/>
    </source>
</evidence>
<comment type="caution">
    <text evidence="1">The sequence shown here is derived from an EMBL/GenBank/DDBJ whole genome shotgun (WGS) entry which is preliminary data.</text>
</comment>
<dbReference type="AlphaFoldDB" id="A0A2V3IL99"/>
<dbReference type="EMBL" id="NBIV01000185">
    <property type="protein sequence ID" value="PXF41910.1"/>
    <property type="molecule type" value="Genomic_DNA"/>
</dbReference>
<sequence length="148" mass="17464">MLNDDDMEDEALDPVVMPTMMDFNIYDQDENLQMSFVAGHPIYAWLASSRRLDNIQEKIVSDLVHLWISIYKLYGPYSRQKVFQTVLPLMDHLDPHIGRHVVVEFLKYLYRFVVSQYGHLPPTKTYTGETMQFIMTFKSGQLFVFRYA</sequence>
<protein>
    <submittedName>
        <fullName evidence="1">Uncharacterized protein</fullName>
    </submittedName>
</protein>
<accession>A0A2V3IL99</accession>